<evidence type="ECO:0000259" key="5">
    <source>
        <dbReference type="Pfam" id="PF00174"/>
    </source>
</evidence>
<dbReference type="Gene3D" id="2.60.40.650">
    <property type="match status" value="1"/>
</dbReference>
<evidence type="ECO:0000313" key="8">
    <source>
        <dbReference type="EMBL" id="MFC7198614.1"/>
    </source>
</evidence>
<evidence type="ECO:0000259" key="6">
    <source>
        <dbReference type="Pfam" id="PF03404"/>
    </source>
</evidence>
<keyword evidence="9" id="KW-1185">Reference proteome</keyword>
<reference evidence="8" key="1">
    <citation type="journal article" date="2014" name="Int. J. Syst. Evol. Microbiol.">
        <title>Complete genome sequence of Corynebacterium casei LMG S-19264T (=DSM 44701T), isolated from a smear-ripened cheese.</title>
        <authorList>
            <consortium name="US DOE Joint Genome Institute (JGI-PGF)"/>
            <person name="Walter F."/>
            <person name="Albersmeier A."/>
            <person name="Kalinowski J."/>
            <person name="Ruckert C."/>
        </authorList>
    </citation>
    <scope>NUCLEOTIDE SEQUENCE [LARGE SCALE GENOMIC DNA]</scope>
    <source>
        <strain evidence="8">NBRC 114356</strain>
    </source>
</reference>
<dbReference type="InterPro" id="IPR036374">
    <property type="entry name" value="OxRdtase_Mopterin-bd_sf"/>
</dbReference>
<dbReference type="SUPFAM" id="SSF81296">
    <property type="entry name" value="E set domains"/>
    <property type="match status" value="1"/>
</dbReference>
<name>A0ABD5Z0B9_9EURY</name>
<dbReference type="SUPFAM" id="SSF56524">
    <property type="entry name" value="Oxidoreductase molybdopterin-binding domain"/>
    <property type="match status" value="1"/>
</dbReference>
<dbReference type="InterPro" id="IPR005066">
    <property type="entry name" value="MoCF_OxRdtse_dimer"/>
</dbReference>
<feature type="domain" description="Moybdenum cofactor oxidoreductase dimerisation" evidence="6">
    <location>
        <begin position="253"/>
        <end position="347"/>
    </location>
</feature>
<dbReference type="InterPro" id="IPR014756">
    <property type="entry name" value="Ig_E-set"/>
</dbReference>
<dbReference type="Gene3D" id="3.90.420.10">
    <property type="entry name" value="Oxidoreductase, molybdopterin-binding domain"/>
    <property type="match status" value="1"/>
</dbReference>
<dbReference type="PRINTS" id="PR00407">
    <property type="entry name" value="EUMOPTERIN"/>
</dbReference>
<keyword evidence="4" id="KW-0560">Oxidoreductase</keyword>
<comment type="caution">
    <text evidence="8">The sequence shown here is derived from an EMBL/GenBank/DDBJ whole genome shotgun (WGS) entry which is preliminary data.</text>
</comment>
<dbReference type="EMBL" id="JBHTAR010000001">
    <property type="protein sequence ID" value="MFC7197923.1"/>
    <property type="molecule type" value="Genomic_DNA"/>
</dbReference>
<accession>A0ABD5Z0B9</accession>
<evidence type="ECO:0000256" key="2">
    <source>
        <dbReference type="ARBA" id="ARBA00022505"/>
    </source>
</evidence>
<reference evidence="9" key="2">
    <citation type="journal article" date="2019" name="Int. J. Syst. Evol. Microbiol.">
        <title>The Global Catalogue of Microorganisms (GCM) 10K type strain sequencing project: providing services to taxonomists for standard genome sequencing and annotation.</title>
        <authorList>
            <consortium name="The Broad Institute Genomics Platform"/>
            <consortium name="The Broad Institute Genome Sequencing Center for Infectious Disease"/>
            <person name="Wu L."/>
            <person name="Ma J."/>
        </authorList>
    </citation>
    <scope>NUCLEOTIDE SEQUENCE [LARGE SCALE GENOMIC DNA]</scope>
    <source>
        <strain evidence="9">XZGYJ-43</strain>
    </source>
</reference>
<evidence type="ECO:0000313" key="7">
    <source>
        <dbReference type="EMBL" id="MFC7197923.1"/>
    </source>
</evidence>
<sequence>MSNGGDRRRRYTDWLTPIGEHFVYQQDGLPDVDLDAEEWRVSLGGDLEAADVTVATLRESYPTVAVAHTMECAGNCRAYFEPTTGSIQWGIGGASTAVWTGVPVRAVLERHGLGAGADGDGRWLTAVGADEPGGDTVFARSIPLSKALDDCVLAYGMNGESLPEAHGRPVRLVVPGWYGVNSVKWLTELRVMDGMVAGESWADRDGRDYTYWQQEEYRITPPGEAPTEHTDVDTYDTWEQLMGETVDHPYPFDANVMSVVGYPRGGSTVQPREDGYVEVLGLAWAGDDAVECVEVSTDGGDTWHEATFLGPDYPGAWRLFRYLWTPDSGTHTVVSRATDEQGRTQPAWISGPVDSFDAIDDDEYPWNEGGFGANAYMPHSARVRVRPAE</sequence>
<dbReference type="Proteomes" id="UP001596447">
    <property type="component" value="Unassembled WGS sequence"/>
</dbReference>
<evidence type="ECO:0000256" key="1">
    <source>
        <dbReference type="ARBA" id="ARBA00001924"/>
    </source>
</evidence>
<dbReference type="GO" id="GO:0046872">
    <property type="term" value="F:metal ion binding"/>
    <property type="evidence" value="ECO:0007669"/>
    <property type="project" value="UniProtKB-KW"/>
</dbReference>
<dbReference type="GO" id="GO:0016491">
    <property type="term" value="F:oxidoreductase activity"/>
    <property type="evidence" value="ECO:0007669"/>
    <property type="project" value="UniProtKB-KW"/>
</dbReference>
<dbReference type="PANTHER" id="PTHR19372:SF7">
    <property type="entry name" value="SULFITE OXIDASE, MITOCHONDRIAL"/>
    <property type="match status" value="1"/>
</dbReference>
<proteinExistence type="predicted"/>
<gene>
    <name evidence="7" type="ORF">ACFQJ9_00095</name>
    <name evidence="8" type="ORF">ACFQJ9_04110</name>
</gene>
<comment type="cofactor">
    <cofactor evidence="1">
        <name>Mo-molybdopterin</name>
        <dbReference type="ChEBI" id="CHEBI:71302"/>
    </cofactor>
</comment>
<dbReference type="Pfam" id="PF03404">
    <property type="entry name" value="Mo-co_dimer"/>
    <property type="match status" value="1"/>
</dbReference>
<dbReference type="InterPro" id="IPR008335">
    <property type="entry name" value="Mopterin_OxRdtase_euk"/>
</dbReference>
<protein>
    <submittedName>
        <fullName evidence="8">Molybdopterin-dependent oxidoreductase</fullName>
    </submittedName>
</protein>
<dbReference type="PANTHER" id="PTHR19372">
    <property type="entry name" value="SULFITE REDUCTASE"/>
    <property type="match status" value="1"/>
</dbReference>
<evidence type="ECO:0000256" key="3">
    <source>
        <dbReference type="ARBA" id="ARBA00022723"/>
    </source>
</evidence>
<dbReference type="Pfam" id="PF00174">
    <property type="entry name" value="Oxidored_molyb"/>
    <property type="match status" value="1"/>
</dbReference>
<organism evidence="8 9">
    <name type="scientific">Halospeciosus flavus</name>
    <dbReference type="NCBI Taxonomy" id="3032283"/>
    <lineage>
        <taxon>Archaea</taxon>
        <taxon>Methanobacteriati</taxon>
        <taxon>Methanobacteriota</taxon>
        <taxon>Stenosarchaea group</taxon>
        <taxon>Halobacteria</taxon>
        <taxon>Halobacteriales</taxon>
        <taxon>Halobacteriaceae</taxon>
        <taxon>Halospeciosus</taxon>
    </lineage>
</organism>
<evidence type="ECO:0000313" key="9">
    <source>
        <dbReference type="Proteomes" id="UP001596447"/>
    </source>
</evidence>
<reference evidence="8" key="3">
    <citation type="submission" date="2024-09" db="EMBL/GenBank/DDBJ databases">
        <authorList>
            <person name="Sun Q."/>
        </authorList>
    </citation>
    <scope>NUCLEOTIDE SEQUENCE</scope>
    <source>
        <strain evidence="8">NBRC 114356</strain>
    </source>
</reference>
<keyword evidence="2" id="KW-0500">Molybdenum</keyword>
<dbReference type="RefSeq" id="WP_279528574.1">
    <property type="nucleotide sequence ID" value="NZ_CP122312.1"/>
</dbReference>
<evidence type="ECO:0000256" key="4">
    <source>
        <dbReference type="ARBA" id="ARBA00023002"/>
    </source>
</evidence>
<keyword evidence="3" id="KW-0479">Metal-binding</keyword>
<feature type="domain" description="Oxidoreductase molybdopterin-binding" evidence="5">
    <location>
        <begin position="33"/>
        <end position="194"/>
    </location>
</feature>
<dbReference type="AlphaFoldDB" id="A0ABD5Z0B9"/>
<dbReference type="EMBL" id="JBHTAR010000011">
    <property type="protein sequence ID" value="MFC7198614.1"/>
    <property type="molecule type" value="Genomic_DNA"/>
</dbReference>
<dbReference type="InterPro" id="IPR000572">
    <property type="entry name" value="OxRdtase_Mopterin-bd_dom"/>
</dbReference>